<dbReference type="GO" id="GO:0043025">
    <property type="term" value="C:neuronal cell body"/>
    <property type="evidence" value="ECO:0007669"/>
    <property type="project" value="TreeGrafter"/>
</dbReference>
<comment type="subcellular location">
    <subcellularLocation>
        <location evidence="1">Membrane</location>
        <topology evidence="1">Single-pass membrane protein</topology>
    </subcellularLocation>
</comment>
<dbReference type="SUPFAM" id="SSF48726">
    <property type="entry name" value="Immunoglobulin"/>
    <property type="match status" value="1"/>
</dbReference>
<gene>
    <name evidence="12" type="ORF">MATL_G00176000</name>
</gene>
<dbReference type="InterPro" id="IPR036179">
    <property type="entry name" value="Ig-like_dom_sf"/>
</dbReference>
<sequence>MNSRRGFILALLSCVVARALSVKVTSEGTSNVDFNQDASFSCTLSESEGVSQVTWQRLVNKSVENLATFSKRFGAKVLYPQVGKIKFTEASLNSTSIKILNVTLADEACYVCSFNVYPSGSVRKQTCLTVKGISDAKAEMKTVASEDSSQEENVMVSCSGTGKTAPEISWSASKSLGNFIEQRRDTIVSNEEGTVTVTSELTLPLSMFQYVDCHLSSPETTERIIKRISFPETQRVAEGEILPSGVIIVMTVLATVAIACTVYKLKRKKGHRKIKLPHGKGTPDLLMGCGV</sequence>
<dbReference type="SMART" id="SM00409">
    <property type="entry name" value="IG"/>
    <property type="match status" value="1"/>
</dbReference>
<evidence type="ECO:0000256" key="1">
    <source>
        <dbReference type="ARBA" id="ARBA00004167"/>
    </source>
</evidence>
<dbReference type="SMART" id="SM00406">
    <property type="entry name" value="IGv"/>
    <property type="match status" value="1"/>
</dbReference>
<evidence type="ECO:0000259" key="11">
    <source>
        <dbReference type="PROSITE" id="PS50835"/>
    </source>
</evidence>
<dbReference type="InterPro" id="IPR013162">
    <property type="entry name" value="CD80_C2-set"/>
</dbReference>
<evidence type="ECO:0000313" key="13">
    <source>
        <dbReference type="Proteomes" id="UP001046870"/>
    </source>
</evidence>
<organism evidence="12 13">
    <name type="scientific">Megalops atlanticus</name>
    <name type="common">Tarpon</name>
    <name type="synonym">Clupea gigantea</name>
    <dbReference type="NCBI Taxonomy" id="7932"/>
    <lineage>
        <taxon>Eukaryota</taxon>
        <taxon>Metazoa</taxon>
        <taxon>Chordata</taxon>
        <taxon>Craniata</taxon>
        <taxon>Vertebrata</taxon>
        <taxon>Euteleostomi</taxon>
        <taxon>Actinopterygii</taxon>
        <taxon>Neopterygii</taxon>
        <taxon>Teleostei</taxon>
        <taxon>Elopiformes</taxon>
        <taxon>Megalopidae</taxon>
        <taxon>Megalops</taxon>
    </lineage>
</organism>
<feature type="signal peptide" evidence="10">
    <location>
        <begin position="1"/>
        <end position="21"/>
    </location>
</feature>
<dbReference type="GO" id="GO:0034113">
    <property type="term" value="P:heterotypic cell-cell adhesion"/>
    <property type="evidence" value="ECO:0007669"/>
    <property type="project" value="TreeGrafter"/>
</dbReference>
<evidence type="ECO:0000313" key="12">
    <source>
        <dbReference type="EMBL" id="KAG7463384.1"/>
    </source>
</evidence>
<keyword evidence="2 9" id="KW-0812">Transmembrane</keyword>
<evidence type="ECO:0000256" key="3">
    <source>
        <dbReference type="ARBA" id="ARBA00022729"/>
    </source>
</evidence>
<keyword evidence="6" id="KW-1015">Disulfide bond</keyword>
<reference evidence="12" key="1">
    <citation type="submission" date="2021-01" db="EMBL/GenBank/DDBJ databases">
        <authorList>
            <person name="Zahm M."/>
            <person name="Roques C."/>
            <person name="Cabau C."/>
            <person name="Klopp C."/>
            <person name="Donnadieu C."/>
            <person name="Jouanno E."/>
            <person name="Lampietro C."/>
            <person name="Louis A."/>
            <person name="Herpin A."/>
            <person name="Echchiki A."/>
            <person name="Berthelot C."/>
            <person name="Parey E."/>
            <person name="Roest-Crollius H."/>
            <person name="Braasch I."/>
            <person name="Postlethwait J."/>
            <person name="Bobe J."/>
            <person name="Montfort J."/>
            <person name="Bouchez O."/>
            <person name="Begum T."/>
            <person name="Mejri S."/>
            <person name="Adams A."/>
            <person name="Chen W.-J."/>
            <person name="Guiguen Y."/>
        </authorList>
    </citation>
    <scope>NUCLEOTIDE SEQUENCE</scope>
    <source>
        <strain evidence="12">YG-15Mar2019-1</strain>
        <tissue evidence="12">Brain</tissue>
    </source>
</reference>
<keyword evidence="3 10" id="KW-0732">Signal</keyword>
<dbReference type="OrthoDB" id="9422141at2759"/>
<dbReference type="Pfam" id="PF08205">
    <property type="entry name" value="C2-set_2"/>
    <property type="match status" value="1"/>
</dbReference>
<feature type="domain" description="Ig-like" evidence="11">
    <location>
        <begin position="27"/>
        <end position="129"/>
    </location>
</feature>
<dbReference type="InterPro" id="IPR013783">
    <property type="entry name" value="Ig-like_fold"/>
</dbReference>
<dbReference type="GO" id="GO:0150079">
    <property type="term" value="P:negative regulation of neuroinflammatory response"/>
    <property type="evidence" value="ECO:0007669"/>
    <property type="project" value="TreeGrafter"/>
</dbReference>
<dbReference type="Proteomes" id="UP001046870">
    <property type="component" value="Chromosome 15"/>
</dbReference>
<feature type="chain" id="PRO_5038692773" description="Ig-like domain-containing protein" evidence="10">
    <location>
        <begin position="22"/>
        <end position="291"/>
    </location>
</feature>
<evidence type="ECO:0000256" key="8">
    <source>
        <dbReference type="ARBA" id="ARBA00023319"/>
    </source>
</evidence>
<keyword evidence="8" id="KW-0393">Immunoglobulin domain</keyword>
<evidence type="ECO:0000256" key="4">
    <source>
        <dbReference type="ARBA" id="ARBA00022989"/>
    </source>
</evidence>
<keyword evidence="13" id="KW-1185">Reference proteome</keyword>
<proteinExistence type="predicted"/>
<dbReference type="GO" id="GO:0098632">
    <property type="term" value="F:cell-cell adhesion mediator activity"/>
    <property type="evidence" value="ECO:0007669"/>
    <property type="project" value="InterPro"/>
</dbReference>
<feature type="transmembrane region" description="Helical" evidence="9">
    <location>
        <begin position="241"/>
        <end position="265"/>
    </location>
</feature>
<evidence type="ECO:0000256" key="9">
    <source>
        <dbReference type="SAM" id="Phobius"/>
    </source>
</evidence>
<evidence type="ECO:0000256" key="10">
    <source>
        <dbReference type="SAM" id="SignalP"/>
    </source>
</evidence>
<evidence type="ECO:0000256" key="7">
    <source>
        <dbReference type="ARBA" id="ARBA00023180"/>
    </source>
</evidence>
<dbReference type="GO" id="GO:0030424">
    <property type="term" value="C:axon"/>
    <property type="evidence" value="ECO:0007669"/>
    <property type="project" value="TreeGrafter"/>
</dbReference>
<protein>
    <recommendedName>
        <fullName evidence="11">Ig-like domain-containing protein</fullName>
    </recommendedName>
</protein>
<dbReference type="AlphaFoldDB" id="A0A9D3T083"/>
<keyword evidence="7" id="KW-0325">Glycoprotein</keyword>
<dbReference type="GO" id="GO:0009986">
    <property type="term" value="C:cell surface"/>
    <property type="evidence" value="ECO:0007669"/>
    <property type="project" value="TreeGrafter"/>
</dbReference>
<dbReference type="InterPro" id="IPR007110">
    <property type="entry name" value="Ig-like_dom"/>
</dbReference>
<accession>A0A9D3T083</accession>
<evidence type="ECO:0000256" key="6">
    <source>
        <dbReference type="ARBA" id="ARBA00023157"/>
    </source>
</evidence>
<dbReference type="EMBL" id="JAFDVH010000015">
    <property type="protein sequence ID" value="KAG7463384.1"/>
    <property type="molecule type" value="Genomic_DNA"/>
</dbReference>
<comment type="caution">
    <text evidence="12">The sequence shown here is derived from an EMBL/GenBank/DDBJ whole genome shotgun (WGS) entry which is preliminary data.</text>
</comment>
<dbReference type="PANTHER" id="PTHR46841">
    <property type="entry name" value="OX-2 MEMBRANE GLYCOPROTEIN"/>
    <property type="match status" value="1"/>
</dbReference>
<dbReference type="PANTHER" id="PTHR46841:SF7">
    <property type="entry name" value="IG-LIKE DOMAIN-CONTAINING PROTEIN"/>
    <property type="match status" value="1"/>
</dbReference>
<evidence type="ECO:0000256" key="5">
    <source>
        <dbReference type="ARBA" id="ARBA00023136"/>
    </source>
</evidence>
<dbReference type="Pfam" id="PF07686">
    <property type="entry name" value="V-set"/>
    <property type="match status" value="1"/>
</dbReference>
<dbReference type="InterPro" id="IPR047164">
    <property type="entry name" value="OX2G-like"/>
</dbReference>
<evidence type="ECO:0000256" key="2">
    <source>
        <dbReference type="ARBA" id="ARBA00022692"/>
    </source>
</evidence>
<dbReference type="InterPro" id="IPR013106">
    <property type="entry name" value="Ig_V-set"/>
</dbReference>
<dbReference type="PROSITE" id="PS50835">
    <property type="entry name" value="IG_LIKE"/>
    <property type="match status" value="1"/>
</dbReference>
<dbReference type="GO" id="GO:0016020">
    <property type="term" value="C:membrane"/>
    <property type="evidence" value="ECO:0007669"/>
    <property type="project" value="UniProtKB-SubCell"/>
</dbReference>
<name>A0A9D3T083_MEGAT</name>
<keyword evidence="5 9" id="KW-0472">Membrane</keyword>
<dbReference type="Gene3D" id="2.60.40.10">
    <property type="entry name" value="Immunoglobulins"/>
    <property type="match status" value="2"/>
</dbReference>
<dbReference type="InterPro" id="IPR003599">
    <property type="entry name" value="Ig_sub"/>
</dbReference>
<keyword evidence="4 9" id="KW-1133">Transmembrane helix</keyword>